<protein>
    <submittedName>
        <fullName evidence="1">Uncharacterized protein</fullName>
    </submittedName>
</protein>
<accession>A0A9I9EDL1</accession>
<evidence type="ECO:0000313" key="1">
    <source>
        <dbReference type="EnsemblPlants" id="MELO3C032320.2.1"/>
    </source>
</evidence>
<sequence>GLGLTLQTNEICKAPTGNSPQFLTSHYTFNHNKQAGFRGDNVDVTSGNECIFLLLISYWSIASVGTLPIATANFYFECGVKIVLNFPRDRRGVQRPFKVLSFSREFNELFLNFEWFASLVPLLLSIFKTQ</sequence>
<proteinExistence type="predicted"/>
<dbReference type="AlphaFoldDB" id="A0A9I9EDL1"/>
<dbReference type="EnsemblPlants" id="MELO3C032320.2.1">
    <property type="protein sequence ID" value="MELO3C032320.2.1"/>
    <property type="gene ID" value="MELO3C032320.2"/>
</dbReference>
<organism evidence="1">
    <name type="scientific">Cucumis melo</name>
    <name type="common">Muskmelon</name>
    <dbReference type="NCBI Taxonomy" id="3656"/>
    <lineage>
        <taxon>Eukaryota</taxon>
        <taxon>Viridiplantae</taxon>
        <taxon>Streptophyta</taxon>
        <taxon>Embryophyta</taxon>
        <taxon>Tracheophyta</taxon>
        <taxon>Spermatophyta</taxon>
        <taxon>Magnoliopsida</taxon>
        <taxon>eudicotyledons</taxon>
        <taxon>Gunneridae</taxon>
        <taxon>Pentapetalae</taxon>
        <taxon>rosids</taxon>
        <taxon>fabids</taxon>
        <taxon>Cucurbitales</taxon>
        <taxon>Cucurbitaceae</taxon>
        <taxon>Benincaseae</taxon>
        <taxon>Cucumis</taxon>
    </lineage>
</organism>
<reference evidence="1" key="1">
    <citation type="submission" date="2023-03" db="UniProtKB">
        <authorList>
            <consortium name="EnsemblPlants"/>
        </authorList>
    </citation>
    <scope>IDENTIFICATION</scope>
</reference>
<name>A0A9I9EDL1_CUCME</name>
<dbReference type="Gramene" id="MELO3C032320.2.1">
    <property type="protein sequence ID" value="MELO3C032320.2.1"/>
    <property type="gene ID" value="MELO3C032320.2"/>
</dbReference>